<dbReference type="InterPro" id="IPR013762">
    <property type="entry name" value="Integrase-like_cat_sf"/>
</dbReference>
<dbReference type="EMBL" id="SDKM01000022">
    <property type="protein sequence ID" value="RYP84622.1"/>
    <property type="molecule type" value="Genomic_DNA"/>
</dbReference>
<evidence type="ECO:0000313" key="7">
    <source>
        <dbReference type="EMBL" id="RYP84622.1"/>
    </source>
</evidence>
<proteinExistence type="predicted"/>
<protein>
    <submittedName>
        <fullName evidence="7">Integrase</fullName>
    </submittedName>
</protein>
<dbReference type="InterPro" id="IPR011010">
    <property type="entry name" value="DNA_brk_join_enz"/>
</dbReference>
<dbReference type="AlphaFoldDB" id="A0A4Q4Z9S0"/>
<dbReference type="PANTHER" id="PTHR30349">
    <property type="entry name" value="PHAGE INTEGRASE-RELATED"/>
    <property type="match status" value="1"/>
</dbReference>
<dbReference type="CDD" id="cd00397">
    <property type="entry name" value="DNA_BRE_C"/>
    <property type="match status" value="1"/>
</dbReference>
<dbReference type="InterPro" id="IPR010998">
    <property type="entry name" value="Integrase_recombinase_N"/>
</dbReference>
<dbReference type="GO" id="GO:0003677">
    <property type="term" value="F:DNA binding"/>
    <property type="evidence" value="ECO:0007669"/>
    <property type="project" value="UniProtKB-UniRule"/>
</dbReference>
<dbReference type="InterPro" id="IPR044068">
    <property type="entry name" value="CB"/>
</dbReference>
<dbReference type="PROSITE" id="PS51900">
    <property type="entry name" value="CB"/>
    <property type="match status" value="1"/>
</dbReference>
<keyword evidence="2 4" id="KW-0238">DNA-binding</keyword>
<keyword evidence="1" id="KW-0229">DNA integration</keyword>
<evidence type="ECO:0000313" key="8">
    <source>
        <dbReference type="Proteomes" id="UP000295198"/>
    </source>
</evidence>
<keyword evidence="3" id="KW-0233">DNA recombination</keyword>
<dbReference type="Proteomes" id="UP000295198">
    <property type="component" value="Unassembled WGS sequence"/>
</dbReference>
<gene>
    <name evidence="7" type="ORF">EKO23_15270</name>
</gene>
<dbReference type="OrthoDB" id="148546at2"/>
<dbReference type="Gene3D" id="1.10.150.130">
    <property type="match status" value="1"/>
</dbReference>
<dbReference type="InterPro" id="IPR050090">
    <property type="entry name" value="Tyrosine_recombinase_XerCD"/>
</dbReference>
<sequence>MTATPLTPADLTALLPSWEIHLGAERKTPGTIKTYTDGVRPFLAWCESGNVDPLHRVSLEKWTTELLDSGRSASTAKTRMMGVRHFSRWLAEEGEIDADPFLRMQPPKVDQPVVPVLTDDQLRALVKACQATSAEERAGLKSLRHRRDEAIVRVMVETGMRASECVNIETGDVNLSERTIVVRRGKGGRGRTVAFGPEAARALDRYLRVRRQHRLADTPPLWLGDRGRGLAYAGLYYALEQRAAAAGIAGLHPHMLRHTSADRWMARGGSETGLMASHGWSSLDMVQRYGRANRERRAIEEARRLNLGDL</sequence>
<organism evidence="7 8">
    <name type="scientific">Nocardioides guangzhouensis</name>
    <dbReference type="NCBI Taxonomy" id="2497878"/>
    <lineage>
        <taxon>Bacteria</taxon>
        <taxon>Bacillati</taxon>
        <taxon>Actinomycetota</taxon>
        <taxon>Actinomycetes</taxon>
        <taxon>Propionibacteriales</taxon>
        <taxon>Nocardioidaceae</taxon>
        <taxon>Nocardioides</taxon>
    </lineage>
</organism>
<dbReference type="InterPro" id="IPR002104">
    <property type="entry name" value="Integrase_catalytic"/>
</dbReference>
<evidence type="ECO:0000256" key="4">
    <source>
        <dbReference type="PROSITE-ProRule" id="PRU01248"/>
    </source>
</evidence>
<evidence type="ECO:0000256" key="2">
    <source>
        <dbReference type="ARBA" id="ARBA00023125"/>
    </source>
</evidence>
<evidence type="ECO:0000259" key="6">
    <source>
        <dbReference type="PROSITE" id="PS51900"/>
    </source>
</evidence>
<evidence type="ECO:0000256" key="1">
    <source>
        <dbReference type="ARBA" id="ARBA00022908"/>
    </source>
</evidence>
<dbReference type="SUPFAM" id="SSF56349">
    <property type="entry name" value="DNA breaking-rejoining enzymes"/>
    <property type="match status" value="1"/>
</dbReference>
<evidence type="ECO:0000256" key="3">
    <source>
        <dbReference type="ARBA" id="ARBA00023172"/>
    </source>
</evidence>
<feature type="domain" description="Core-binding (CB)" evidence="6">
    <location>
        <begin position="9"/>
        <end position="91"/>
    </location>
</feature>
<evidence type="ECO:0000259" key="5">
    <source>
        <dbReference type="PROSITE" id="PS51898"/>
    </source>
</evidence>
<dbReference type="RefSeq" id="WP_134718797.1">
    <property type="nucleotide sequence ID" value="NZ_SDKM01000022.1"/>
</dbReference>
<comment type="caution">
    <text evidence="7">The sequence shown here is derived from an EMBL/GenBank/DDBJ whole genome shotgun (WGS) entry which is preliminary data.</text>
</comment>
<dbReference type="Gene3D" id="1.10.443.10">
    <property type="entry name" value="Intergrase catalytic core"/>
    <property type="match status" value="1"/>
</dbReference>
<dbReference type="PROSITE" id="PS51898">
    <property type="entry name" value="TYR_RECOMBINASE"/>
    <property type="match status" value="1"/>
</dbReference>
<dbReference type="Pfam" id="PF02899">
    <property type="entry name" value="Phage_int_SAM_1"/>
    <property type="match status" value="1"/>
</dbReference>
<accession>A0A4Q4Z9S0</accession>
<dbReference type="Pfam" id="PF00589">
    <property type="entry name" value="Phage_integrase"/>
    <property type="match status" value="1"/>
</dbReference>
<feature type="domain" description="Tyr recombinase" evidence="5">
    <location>
        <begin position="112"/>
        <end position="303"/>
    </location>
</feature>
<dbReference type="GO" id="GO:0006310">
    <property type="term" value="P:DNA recombination"/>
    <property type="evidence" value="ECO:0007669"/>
    <property type="project" value="UniProtKB-KW"/>
</dbReference>
<dbReference type="InterPro" id="IPR004107">
    <property type="entry name" value="Integrase_SAM-like_N"/>
</dbReference>
<dbReference type="PANTHER" id="PTHR30349:SF81">
    <property type="entry name" value="TYROSINE RECOMBINASE XERC"/>
    <property type="match status" value="1"/>
</dbReference>
<keyword evidence="8" id="KW-1185">Reference proteome</keyword>
<name>A0A4Q4Z9S0_9ACTN</name>
<dbReference type="GO" id="GO:0015074">
    <property type="term" value="P:DNA integration"/>
    <property type="evidence" value="ECO:0007669"/>
    <property type="project" value="UniProtKB-KW"/>
</dbReference>
<reference evidence="7 8" key="1">
    <citation type="submission" date="2019-01" db="EMBL/GenBank/DDBJ databases">
        <title>Nocardioides guangzhouensis sp. nov., an actinobacterium isolated from soil.</title>
        <authorList>
            <person name="Fu Y."/>
            <person name="Cai Y."/>
            <person name="Lin Z."/>
            <person name="Chen P."/>
        </authorList>
    </citation>
    <scope>NUCLEOTIDE SEQUENCE [LARGE SCALE GENOMIC DNA]</scope>
    <source>
        <strain evidence="7 8">130</strain>
    </source>
</reference>